<organism evidence="1 2">
    <name type="scientific">Paenibacillus vortex V453</name>
    <dbReference type="NCBI Taxonomy" id="715225"/>
    <lineage>
        <taxon>Bacteria</taxon>
        <taxon>Bacillati</taxon>
        <taxon>Bacillota</taxon>
        <taxon>Bacilli</taxon>
        <taxon>Bacillales</taxon>
        <taxon>Paenibacillaceae</taxon>
        <taxon>Paenibacillus</taxon>
    </lineage>
</organism>
<evidence type="ECO:0000313" key="1">
    <source>
        <dbReference type="EMBL" id="EFU39318.1"/>
    </source>
</evidence>
<sequence>MKKGWIMLLLGVGLALSLGWGFNQYTALHKARQTIAGYQDVEALNQRSEDFVRAYAQGKHQEFLSKAAADRFAREDNREKDHEDVHMSEDTGLQKVDIQQLYTKKVKDRDDQAESYATLRLQYELGGSNSPADDYIQTFSVHSVWIRENEQWKVNDVDIILTGDTSDDELKRQAQEALENATRARDGE</sequence>
<dbReference type="RefSeq" id="WP_006211789.1">
    <property type="nucleotide sequence ID" value="NZ_ADHJ01000041.1"/>
</dbReference>
<reference evidence="1 2" key="1">
    <citation type="journal article" date="2010" name="BMC Genomics">
        <title>Genome sequence of the pattern forming Paenibacillus vortex bacterium reveals potential for thriving in complex environments.</title>
        <authorList>
            <person name="Sirota-Madi A."/>
            <person name="Olender T."/>
            <person name="Helman Y."/>
            <person name="Ingham C."/>
            <person name="Brainis I."/>
            <person name="Roth D."/>
            <person name="Hagi E."/>
            <person name="Brodsky L."/>
            <person name="Leshkowitz D."/>
            <person name="Galatenko V."/>
            <person name="Nikolaev V."/>
            <person name="Mugasimangalam R.C."/>
            <person name="Bransburg-Zabary S."/>
            <person name="Gutnick D.L."/>
            <person name="Lancet D."/>
            <person name="Ben-Jacob E."/>
        </authorList>
    </citation>
    <scope>NUCLEOTIDE SEQUENCE [LARGE SCALE GENOMIC DNA]</scope>
    <source>
        <strain evidence="1 2">V453</strain>
    </source>
</reference>
<keyword evidence="2" id="KW-1185">Reference proteome</keyword>
<dbReference type="EMBL" id="ADHJ01000041">
    <property type="protein sequence ID" value="EFU39318.1"/>
    <property type="molecule type" value="Genomic_DNA"/>
</dbReference>
<gene>
    <name evidence="1" type="ORF">PVOR_25203</name>
</gene>
<accession>A0A2R9SPN2</accession>
<comment type="caution">
    <text evidence="1">The sequence shown here is derived from an EMBL/GenBank/DDBJ whole genome shotgun (WGS) entry which is preliminary data.</text>
</comment>
<proteinExistence type="predicted"/>
<dbReference type="AlphaFoldDB" id="A0A2R9SPN2"/>
<protein>
    <submittedName>
        <fullName evidence="1">Uncharacterized protein</fullName>
    </submittedName>
</protein>
<name>A0A2R9SPN2_9BACL</name>
<dbReference type="KEGG" id="pvo:PVOR_25203"/>
<evidence type="ECO:0000313" key="2">
    <source>
        <dbReference type="Proteomes" id="UP000003094"/>
    </source>
</evidence>
<dbReference type="Proteomes" id="UP000003094">
    <property type="component" value="Unassembled WGS sequence"/>
</dbReference>